<sequence length="372" mass="40829">MEATRTRTARPYPASSFQDALDLGNAIMQHAAGERVRRLTLLEKMGKSATSGATKMMITNSGKYGITTGSYAADFFELTAVGAIAVNPAKAEGERRKAAFDLSIDGVAPFKLLYDHYKGKRLPEREIIKDVLRDSGINVPDLDECVDTFIVNVKDLGLLRTIGGAETLITIEQLLEELPHADGSGATMRLPATQPAPSIVKKVADDSASASDWEKVCFYITPIGAEDSVERKHADLFMSSLVQPALAELGLTVVRADQIGEAGMITTQVLEYLKKSKLAIADLSYLNPNVFYEVALRHALRLPVVQLIRKADRLPFDVNQSRTLVFDTSDIYSLVPKLQTYRAEIANQARKAIEDPESVGNPVSVFYPDFYK</sequence>
<protein>
    <submittedName>
        <fullName evidence="1">Uncharacterized protein</fullName>
    </submittedName>
</protein>
<accession>A0A9X8D3H1</accession>
<dbReference type="EMBL" id="QXMN01000021">
    <property type="protein sequence ID" value="RIX78121.1"/>
    <property type="molecule type" value="Genomic_DNA"/>
</dbReference>
<name>A0A9X8D3H1_9BURK</name>
<keyword evidence="2" id="KW-1185">Reference proteome</keyword>
<comment type="caution">
    <text evidence="1">The sequence shown here is derived from an EMBL/GenBank/DDBJ whole genome shotgun (WGS) entry which is preliminary data.</text>
</comment>
<proteinExistence type="predicted"/>
<evidence type="ECO:0000313" key="2">
    <source>
        <dbReference type="Proteomes" id="UP000265619"/>
    </source>
</evidence>
<organism evidence="1 2">
    <name type="scientific">Acidovorax cavernicola</name>
    <dbReference type="NCBI Taxonomy" id="1675792"/>
    <lineage>
        <taxon>Bacteria</taxon>
        <taxon>Pseudomonadati</taxon>
        <taxon>Pseudomonadota</taxon>
        <taxon>Betaproteobacteria</taxon>
        <taxon>Burkholderiales</taxon>
        <taxon>Comamonadaceae</taxon>
        <taxon>Acidovorax</taxon>
    </lineage>
</organism>
<dbReference type="Proteomes" id="UP000265619">
    <property type="component" value="Unassembled WGS sequence"/>
</dbReference>
<reference evidence="1 2" key="1">
    <citation type="submission" date="2018-09" db="EMBL/GenBank/DDBJ databases">
        <title>Acidovorax cavernicola nov. sp. isolated from Gruta de las Maravillas (Aracena, Spain).</title>
        <authorList>
            <person name="Jurado V."/>
            <person name="Gutierrez-Patricio S."/>
            <person name="Gonzalez-Pimentel J.L."/>
            <person name="Miller A.Z."/>
            <person name="Laiz L."/>
            <person name="Saiz-Jimenez C."/>
        </authorList>
    </citation>
    <scope>NUCLEOTIDE SEQUENCE [LARGE SCALE GENOMIC DNA]</scope>
    <source>
        <strain evidence="1 2">1011MAR4D40.2</strain>
    </source>
</reference>
<evidence type="ECO:0000313" key="1">
    <source>
        <dbReference type="EMBL" id="RIX78121.1"/>
    </source>
</evidence>
<dbReference type="AlphaFoldDB" id="A0A9X8D3H1"/>
<gene>
    <name evidence="1" type="ORF">D3H34_17225</name>
</gene>
<dbReference type="OrthoDB" id="5180013at2"/>